<accession>A0A2X2BG61</accession>
<sequence length="49" mass="5519">MVIIPHDKVEAMYQSSTNAIVATDQETDYSGCFQLSGQFFFSSTYCSRN</sequence>
<gene>
    <name evidence="1" type="ORF">NCTC10975_00218</name>
</gene>
<dbReference type="AlphaFoldDB" id="A0A2X2BG61"/>
<evidence type="ECO:0000313" key="2">
    <source>
        <dbReference type="Proteomes" id="UP000251485"/>
    </source>
</evidence>
<organism evidence="1 2">
    <name type="scientific">Proteus mirabilis</name>
    <dbReference type="NCBI Taxonomy" id="584"/>
    <lineage>
        <taxon>Bacteria</taxon>
        <taxon>Pseudomonadati</taxon>
        <taxon>Pseudomonadota</taxon>
        <taxon>Gammaproteobacteria</taxon>
        <taxon>Enterobacterales</taxon>
        <taxon>Morganellaceae</taxon>
        <taxon>Proteus</taxon>
    </lineage>
</organism>
<name>A0A2X2BG61_PROMI</name>
<dbReference type="Proteomes" id="UP000251485">
    <property type="component" value="Unassembled WGS sequence"/>
</dbReference>
<proteinExistence type="predicted"/>
<dbReference type="EMBL" id="UAUE01000001">
    <property type="protein sequence ID" value="SPY93891.1"/>
    <property type="molecule type" value="Genomic_DNA"/>
</dbReference>
<reference evidence="1 2" key="1">
    <citation type="submission" date="2018-06" db="EMBL/GenBank/DDBJ databases">
        <authorList>
            <consortium name="Pathogen Informatics"/>
            <person name="Doyle S."/>
        </authorList>
    </citation>
    <scope>NUCLEOTIDE SEQUENCE [LARGE SCALE GENOMIC DNA]</scope>
    <source>
        <strain evidence="1 2">NCTC10975</strain>
    </source>
</reference>
<evidence type="ECO:0000313" key="1">
    <source>
        <dbReference type="EMBL" id="SPY93891.1"/>
    </source>
</evidence>
<protein>
    <submittedName>
        <fullName evidence="1">Uncharacterized protein</fullName>
    </submittedName>
</protein>